<name>A0A0G0DBA1_9BACT</name>
<comment type="caution">
    <text evidence="2">The sequence shown here is derived from an EMBL/GenBank/DDBJ whole genome shotgun (WGS) entry which is preliminary data.</text>
</comment>
<keyword evidence="1" id="KW-1133">Transmembrane helix</keyword>
<sequence length="105" mass="11234">MKTFLAQSLNFGNQTIKGPLDPSVDSLGKIITKTLSFIMPMAGIILLFVLISGGYDYMMSQGNADKMKSAQAKITSGIIGFILLIVSFLIVRLIAVIFGLGSGIF</sequence>
<reference evidence="2 3" key="1">
    <citation type="journal article" date="2015" name="Nature">
        <title>rRNA introns, odd ribosomes, and small enigmatic genomes across a large radiation of phyla.</title>
        <authorList>
            <person name="Brown C.T."/>
            <person name="Hug L.A."/>
            <person name="Thomas B.C."/>
            <person name="Sharon I."/>
            <person name="Castelle C.J."/>
            <person name="Singh A."/>
            <person name="Wilkins M.J."/>
            <person name="Williams K.H."/>
            <person name="Banfield J.F."/>
        </authorList>
    </citation>
    <scope>NUCLEOTIDE SEQUENCE [LARGE SCALE GENOMIC DNA]</scope>
</reference>
<dbReference type="EMBL" id="LBPP01000010">
    <property type="protein sequence ID" value="KKP60610.1"/>
    <property type="molecule type" value="Genomic_DNA"/>
</dbReference>
<keyword evidence="1" id="KW-0812">Transmembrane</keyword>
<evidence type="ECO:0008006" key="4">
    <source>
        <dbReference type="Google" id="ProtNLM"/>
    </source>
</evidence>
<dbReference type="Pfam" id="PF18895">
    <property type="entry name" value="T4SS_pilin"/>
    <property type="match status" value="1"/>
</dbReference>
<dbReference type="Proteomes" id="UP000034688">
    <property type="component" value="Unassembled WGS sequence"/>
</dbReference>
<proteinExistence type="predicted"/>
<organism evidence="2 3">
    <name type="scientific">Candidatus Roizmanbacteria bacterium GW2011_GWA2_34_18</name>
    <dbReference type="NCBI Taxonomy" id="1618477"/>
    <lineage>
        <taxon>Bacteria</taxon>
        <taxon>Candidatus Roizmaniibacteriota</taxon>
    </lineage>
</organism>
<dbReference type="AlphaFoldDB" id="A0A0G0DBA1"/>
<evidence type="ECO:0000313" key="3">
    <source>
        <dbReference type="Proteomes" id="UP000034688"/>
    </source>
</evidence>
<protein>
    <recommendedName>
        <fullName evidence="4">Integral membrane protein</fullName>
    </recommendedName>
</protein>
<dbReference type="InterPro" id="IPR043993">
    <property type="entry name" value="T4SS_pilin"/>
</dbReference>
<keyword evidence="1" id="KW-0472">Membrane</keyword>
<feature type="transmembrane region" description="Helical" evidence="1">
    <location>
        <begin position="78"/>
        <end position="100"/>
    </location>
</feature>
<evidence type="ECO:0000256" key="1">
    <source>
        <dbReference type="SAM" id="Phobius"/>
    </source>
</evidence>
<feature type="transmembrane region" description="Helical" evidence="1">
    <location>
        <begin position="37"/>
        <end position="57"/>
    </location>
</feature>
<gene>
    <name evidence="2" type="ORF">UR54_C0010G0003</name>
</gene>
<dbReference type="STRING" id="1618477.UR54_C0010G0003"/>
<accession>A0A0G0DBA1</accession>
<evidence type="ECO:0000313" key="2">
    <source>
        <dbReference type="EMBL" id="KKP60610.1"/>
    </source>
</evidence>